<evidence type="ECO:0000313" key="11">
    <source>
        <dbReference type="Proteomes" id="UP000183900"/>
    </source>
</evidence>
<sequence length="266" mass="27998">MTTTQRMEFAVGLARRAGALGLDYFRKLETLTIINKGHQDLVTEADRNVETLVRDEIAAVFPGDGIVGEEHGRVEGSSGYTWVIDPIDGTANFVAGIPQWCFIIACVHNGETVIGVIHDPVSGEMFAAERGKGLTVNGRPARVSASTSLKTGSAGVGFSGRNKVCGAVQLIDALVDRGGVFFRNASGGLMLAYVAAGRLIAYGESKMNVWDCLAGLLMIEEGGGKVTGFDVDASIATGVRVITACPGVYDEWSGMCEAVFPPLAAH</sequence>
<dbReference type="PRINTS" id="PR00377">
    <property type="entry name" value="IMPHPHTASES"/>
</dbReference>
<organism evidence="10 11">
    <name type="scientific">Pannonibacter indicus</name>
    <dbReference type="NCBI Taxonomy" id="466044"/>
    <lineage>
        <taxon>Bacteria</taxon>
        <taxon>Pseudomonadati</taxon>
        <taxon>Pseudomonadota</taxon>
        <taxon>Alphaproteobacteria</taxon>
        <taxon>Hyphomicrobiales</taxon>
        <taxon>Stappiaceae</taxon>
        <taxon>Pannonibacter</taxon>
    </lineage>
</organism>
<evidence type="ECO:0000256" key="2">
    <source>
        <dbReference type="ARBA" id="ARBA00001946"/>
    </source>
</evidence>
<reference evidence="11" key="1">
    <citation type="submission" date="2015-08" db="EMBL/GenBank/DDBJ databases">
        <authorList>
            <person name="Varghese N."/>
        </authorList>
    </citation>
    <scope>NUCLEOTIDE SEQUENCE [LARGE SCALE GENOMIC DNA]</scope>
    <source>
        <strain evidence="11">DSM 23407</strain>
    </source>
</reference>
<accession>A0A0K6HXW5</accession>
<feature type="binding site" evidence="9">
    <location>
        <position position="88"/>
    </location>
    <ligand>
        <name>Mg(2+)</name>
        <dbReference type="ChEBI" id="CHEBI:18420"/>
        <label>1</label>
        <note>catalytic</note>
    </ligand>
</feature>
<evidence type="ECO:0000256" key="8">
    <source>
        <dbReference type="ARBA" id="ARBA00022842"/>
    </source>
</evidence>
<dbReference type="Gene3D" id="3.40.190.80">
    <property type="match status" value="1"/>
</dbReference>
<feature type="binding site" evidence="9">
    <location>
        <position position="85"/>
    </location>
    <ligand>
        <name>Mg(2+)</name>
        <dbReference type="ChEBI" id="CHEBI:18420"/>
        <label>1</label>
        <note>catalytic</note>
    </ligand>
</feature>
<dbReference type="GO" id="GO:0006020">
    <property type="term" value="P:inositol metabolic process"/>
    <property type="evidence" value="ECO:0007669"/>
    <property type="project" value="TreeGrafter"/>
</dbReference>
<feature type="binding site" evidence="9">
    <location>
        <position position="87"/>
    </location>
    <ligand>
        <name>Mg(2+)</name>
        <dbReference type="ChEBI" id="CHEBI:18420"/>
        <label>1</label>
        <note>catalytic</note>
    </ligand>
</feature>
<evidence type="ECO:0000313" key="10">
    <source>
        <dbReference type="EMBL" id="CUA95638.1"/>
    </source>
</evidence>
<keyword evidence="8 9" id="KW-0460">Magnesium</keyword>
<feature type="binding site" evidence="9">
    <location>
        <position position="69"/>
    </location>
    <ligand>
        <name>Mg(2+)</name>
        <dbReference type="ChEBI" id="CHEBI:18420"/>
        <label>1</label>
        <note>catalytic</note>
    </ligand>
</feature>
<keyword evidence="6 9" id="KW-0479">Metal-binding</keyword>
<dbReference type="SUPFAM" id="SSF56655">
    <property type="entry name" value="Carbohydrate phosphatase"/>
    <property type="match status" value="1"/>
</dbReference>
<dbReference type="FunFam" id="3.30.540.10:FF:000003">
    <property type="entry name" value="Inositol-1-monophosphatase"/>
    <property type="match status" value="1"/>
</dbReference>
<evidence type="ECO:0000256" key="3">
    <source>
        <dbReference type="ARBA" id="ARBA00009759"/>
    </source>
</evidence>
<dbReference type="AlphaFoldDB" id="A0A0K6HXW5"/>
<dbReference type="InterPro" id="IPR000760">
    <property type="entry name" value="Inositol_monophosphatase-like"/>
</dbReference>
<protein>
    <recommendedName>
        <fullName evidence="5">Inositol-1-monophosphatase</fullName>
        <ecNumber evidence="4">3.1.3.25</ecNumber>
    </recommendedName>
</protein>
<dbReference type="RefSeq" id="WP_055455377.1">
    <property type="nucleotide sequence ID" value="NZ_CYHE01000004.1"/>
</dbReference>
<evidence type="ECO:0000256" key="6">
    <source>
        <dbReference type="ARBA" id="ARBA00022723"/>
    </source>
</evidence>
<dbReference type="PANTHER" id="PTHR20854:SF4">
    <property type="entry name" value="INOSITOL-1-MONOPHOSPHATASE-RELATED"/>
    <property type="match status" value="1"/>
</dbReference>
<evidence type="ECO:0000256" key="5">
    <source>
        <dbReference type="ARBA" id="ARBA00019784"/>
    </source>
</evidence>
<comment type="cofactor">
    <cofactor evidence="2 9">
        <name>Mg(2+)</name>
        <dbReference type="ChEBI" id="CHEBI:18420"/>
    </cofactor>
</comment>
<proteinExistence type="inferred from homology"/>
<dbReference type="GO" id="GO:0007165">
    <property type="term" value="P:signal transduction"/>
    <property type="evidence" value="ECO:0007669"/>
    <property type="project" value="TreeGrafter"/>
</dbReference>
<comment type="catalytic activity">
    <reaction evidence="1">
        <text>a myo-inositol phosphate + H2O = myo-inositol + phosphate</text>
        <dbReference type="Rhea" id="RHEA:24056"/>
        <dbReference type="ChEBI" id="CHEBI:15377"/>
        <dbReference type="ChEBI" id="CHEBI:17268"/>
        <dbReference type="ChEBI" id="CHEBI:43474"/>
        <dbReference type="ChEBI" id="CHEBI:84139"/>
        <dbReference type="EC" id="3.1.3.25"/>
    </reaction>
</comment>
<dbReference type="Proteomes" id="UP000183900">
    <property type="component" value="Unassembled WGS sequence"/>
</dbReference>
<dbReference type="PANTHER" id="PTHR20854">
    <property type="entry name" value="INOSITOL MONOPHOSPHATASE"/>
    <property type="match status" value="1"/>
</dbReference>
<dbReference type="EMBL" id="CYHE01000004">
    <property type="protein sequence ID" value="CUA95638.1"/>
    <property type="molecule type" value="Genomic_DNA"/>
</dbReference>
<evidence type="ECO:0000256" key="4">
    <source>
        <dbReference type="ARBA" id="ARBA00013106"/>
    </source>
</evidence>
<dbReference type="EC" id="3.1.3.25" evidence="4"/>
<gene>
    <name evidence="10" type="ORF">Ga0061067_10483</name>
</gene>
<keyword evidence="7" id="KW-0378">Hydrolase</keyword>
<evidence type="ECO:0000256" key="9">
    <source>
        <dbReference type="PIRSR" id="PIRSR600760-2"/>
    </source>
</evidence>
<name>A0A0K6HXW5_9HYPH</name>
<dbReference type="GO" id="GO:0046872">
    <property type="term" value="F:metal ion binding"/>
    <property type="evidence" value="ECO:0007669"/>
    <property type="project" value="UniProtKB-KW"/>
</dbReference>
<keyword evidence="11" id="KW-1185">Reference proteome</keyword>
<comment type="similarity">
    <text evidence="3">Belongs to the inositol monophosphatase superfamily.</text>
</comment>
<dbReference type="GO" id="GO:0008934">
    <property type="term" value="F:inositol monophosphate 1-phosphatase activity"/>
    <property type="evidence" value="ECO:0007669"/>
    <property type="project" value="TreeGrafter"/>
</dbReference>
<dbReference type="Gene3D" id="3.30.540.10">
    <property type="entry name" value="Fructose-1,6-Bisphosphatase, subunit A, domain 1"/>
    <property type="match status" value="1"/>
</dbReference>
<dbReference type="Pfam" id="PF00459">
    <property type="entry name" value="Inositol_P"/>
    <property type="match status" value="1"/>
</dbReference>
<evidence type="ECO:0000256" key="7">
    <source>
        <dbReference type="ARBA" id="ARBA00022801"/>
    </source>
</evidence>
<feature type="binding site" evidence="9">
    <location>
        <position position="211"/>
    </location>
    <ligand>
        <name>Mg(2+)</name>
        <dbReference type="ChEBI" id="CHEBI:18420"/>
        <label>1</label>
        <note>catalytic</note>
    </ligand>
</feature>
<evidence type="ECO:0000256" key="1">
    <source>
        <dbReference type="ARBA" id="ARBA00001033"/>
    </source>
</evidence>